<dbReference type="EMBL" id="JAZHXJ010000672">
    <property type="protein sequence ID" value="KAL1854083.1"/>
    <property type="molecule type" value="Genomic_DNA"/>
</dbReference>
<proteinExistence type="inferred from homology"/>
<evidence type="ECO:0008006" key="5">
    <source>
        <dbReference type="Google" id="ProtNLM"/>
    </source>
</evidence>
<dbReference type="Proteomes" id="UP001586593">
    <property type="component" value="Unassembled WGS sequence"/>
</dbReference>
<dbReference type="PANTHER" id="PTHR43591">
    <property type="entry name" value="METHYLTRANSFERASE"/>
    <property type="match status" value="1"/>
</dbReference>
<dbReference type="PANTHER" id="PTHR43591:SF10">
    <property type="entry name" value="ABC TRANSMEMBRANE TYPE-1 DOMAIN-CONTAINING PROTEIN-RELATED"/>
    <property type="match status" value="1"/>
</dbReference>
<keyword evidence="4" id="KW-1185">Reference proteome</keyword>
<feature type="compositionally biased region" description="Low complexity" evidence="2">
    <location>
        <begin position="1"/>
        <end position="25"/>
    </location>
</feature>
<accession>A0ABR3W688</accession>
<dbReference type="CDD" id="cd02440">
    <property type="entry name" value="AdoMet_MTases"/>
    <property type="match status" value="1"/>
</dbReference>
<protein>
    <recommendedName>
        <fullName evidence="5">Methyltransferase domain-containing protein</fullName>
    </recommendedName>
</protein>
<evidence type="ECO:0000313" key="4">
    <source>
        <dbReference type="Proteomes" id="UP001586593"/>
    </source>
</evidence>
<sequence>MSEPTTKPATEPASTATAPQPAAAQNESGILPPQHWAQLAEEGHDDSSDFEDAGSSTASLSSSLLNYRTIQGRRYHSDQGNAQYWAANDDAQNEALDIIHHVITLLLDGKLHLAPLKDDIQKVLDVGTGTGTWLPRARRLALSYAQHGSSPGIWAIDFADEHPSVSVLGTDISSIQPGWIPPNLQFQIDDCTQEWTFPENTFDYVHIRWLFGSIVDWTALFKQAYRSLKPGGYIESHEPSVSFLSDDGTVNDKTAMGQFGKFFVEGGKKMGRSTTVLEDGIQRKGIEEAGFVDIHEVNLKTPVGGWPKDPKQREIGKFQQLAVLNDLEGTMLYMSHIIGWSRDELTVYMAQLRRELRSKDIHGYYWQKVVWARKPESA</sequence>
<evidence type="ECO:0000256" key="1">
    <source>
        <dbReference type="ARBA" id="ARBA00038158"/>
    </source>
</evidence>
<comment type="similarity">
    <text evidence="1">Belongs to the methyltransferase superfamily. LaeA methyltransferase family.</text>
</comment>
<dbReference type="SUPFAM" id="SSF53335">
    <property type="entry name" value="S-adenosyl-L-methionine-dependent methyltransferases"/>
    <property type="match status" value="2"/>
</dbReference>
<gene>
    <name evidence="3" type="ORF">VTK73DRAFT_8805</name>
</gene>
<comment type="caution">
    <text evidence="3">The sequence shown here is derived from an EMBL/GenBank/DDBJ whole genome shotgun (WGS) entry which is preliminary data.</text>
</comment>
<dbReference type="Pfam" id="PF13489">
    <property type="entry name" value="Methyltransf_23"/>
    <property type="match status" value="1"/>
</dbReference>
<dbReference type="Gene3D" id="3.40.50.150">
    <property type="entry name" value="Vaccinia Virus protein VP39"/>
    <property type="match status" value="1"/>
</dbReference>
<name>A0ABR3W688_9PEZI</name>
<feature type="region of interest" description="Disordered" evidence="2">
    <location>
        <begin position="1"/>
        <end position="33"/>
    </location>
</feature>
<organism evidence="3 4">
    <name type="scientific">Phialemonium thermophilum</name>
    <dbReference type="NCBI Taxonomy" id="223376"/>
    <lineage>
        <taxon>Eukaryota</taxon>
        <taxon>Fungi</taxon>
        <taxon>Dikarya</taxon>
        <taxon>Ascomycota</taxon>
        <taxon>Pezizomycotina</taxon>
        <taxon>Sordariomycetes</taxon>
        <taxon>Sordariomycetidae</taxon>
        <taxon>Cephalothecales</taxon>
        <taxon>Cephalothecaceae</taxon>
        <taxon>Phialemonium</taxon>
    </lineage>
</organism>
<reference evidence="3 4" key="1">
    <citation type="journal article" date="2024" name="Commun. Biol.">
        <title>Comparative genomic analysis of thermophilic fungi reveals convergent evolutionary adaptations and gene losses.</title>
        <authorList>
            <person name="Steindorff A.S."/>
            <person name="Aguilar-Pontes M.V."/>
            <person name="Robinson A.J."/>
            <person name="Andreopoulos B."/>
            <person name="LaButti K."/>
            <person name="Kuo A."/>
            <person name="Mondo S."/>
            <person name="Riley R."/>
            <person name="Otillar R."/>
            <person name="Haridas S."/>
            <person name="Lipzen A."/>
            <person name="Grimwood J."/>
            <person name="Schmutz J."/>
            <person name="Clum A."/>
            <person name="Reid I.D."/>
            <person name="Moisan M.C."/>
            <person name="Butler G."/>
            <person name="Nguyen T.T.M."/>
            <person name="Dewar K."/>
            <person name="Conant G."/>
            <person name="Drula E."/>
            <person name="Henrissat B."/>
            <person name="Hansel C."/>
            <person name="Singer S."/>
            <person name="Hutchinson M.I."/>
            <person name="de Vries R.P."/>
            <person name="Natvig D.O."/>
            <person name="Powell A.J."/>
            <person name="Tsang A."/>
            <person name="Grigoriev I.V."/>
        </authorList>
    </citation>
    <scope>NUCLEOTIDE SEQUENCE [LARGE SCALE GENOMIC DNA]</scope>
    <source>
        <strain evidence="3 4">ATCC 24622</strain>
    </source>
</reference>
<evidence type="ECO:0000313" key="3">
    <source>
        <dbReference type="EMBL" id="KAL1854083.1"/>
    </source>
</evidence>
<evidence type="ECO:0000256" key="2">
    <source>
        <dbReference type="SAM" id="MobiDB-lite"/>
    </source>
</evidence>
<dbReference type="InterPro" id="IPR029063">
    <property type="entry name" value="SAM-dependent_MTases_sf"/>
</dbReference>